<dbReference type="UniPathway" id="UPA00035">
    <property type="reaction ID" value="UER00042"/>
</dbReference>
<dbReference type="NCBIfam" id="NF002298">
    <property type="entry name" value="PRK01222.1-4"/>
    <property type="match status" value="1"/>
</dbReference>
<dbReference type="RefSeq" id="WP_071361843.1">
    <property type="nucleotide sequence ID" value="NZ_JRYB01000001.1"/>
</dbReference>
<evidence type="ECO:0000256" key="8">
    <source>
        <dbReference type="ARBA" id="ARBA00023235"/>
    </source>
</evidence>
<dbReference type="EC" id="5.3.1.24" evidence="3 9"/>
<dbReference type="NCBIfam" id="NF002299">
    <property type="entry name" value="PRK01222.1-6"/>
    <property type="match status" value="1"/>
</dbReference>
<evidence type="ECO:0000256" key="5">
    <source>
        <dbReference type="ARBA" id="ARBA00022605"/>
    </source>
</evidence>
<dbReference type="Gene3D" id="3.20.20.70">
    <property type="entry name" value="Aldolase class I"/>
    <property type="match status" value="1"/>
</dbReference>
<dbReference type="InterPro" id="IPR001240">
    <property type="entry name" value="PRAI_dom"/>
</dbReference>
<dbReference type="InterPro" id="IPR013785">
    <property type="entry name" value="Aldolase_TIM"/>
</dbReference>
<name>A0A1S2NE15_9BURK</name>
<dbReference type="EMBL" id="JRYB01000001">
    <property type="protein sequence ID" value="OIJ43336.1"/>
    <property type="molecule type" value="Genomic_DNA"/>
</dbReference>
<gene>
    <name evidence="9" type="primary">trpF</name>
    <name evidence="11" type="ORF">LO55_2721</name>
</gene>
<protein>
    <recommendedName>
        <fullName evidence="4 9">N-(5'-phosphoribosyl)anthranilate isomerase</fullName>
        <shortName evidence="9">PRAI</shortName>
        <ecNumber evidence="3 9">5.3.1.24</ecNumber>
    </recommendedName>
</protein>
<dbReference type="AlphaFoldDB" id="A0A1S2NE15"/>
<evidence type="ECO:0000256" key="2">
    <source>
        <dbReference type="ARBA" id="ARBA00004664"/>
    </source>
</evidence>
<dbReference type="Proteomes" id="UP000180246">
    <property type="component" value="Unassembled WGS sequence"/>
</dbReference>
<comment type="pathway">
    <text evidence="2 9">Amino-acid biosynthesis; L-tryptophan biosynthesis; L-tryptophan from chorismate: step 3/5.</text>
</comment>
<evidence type="ECO:0000256" key="4">
    <source>
        <dbReference type="ARBA" id="ARBA00022272"/>
    </source>
</evidence>
<evidence type="ECO:0000256" key="9">
    <source>
        <dbReference type="HAMAP-Rule" id="MF_00135"/>
    </source>
</evidence>
<dbReference type="PANTHER" id="PTHR42894:SF1">
    <property type="entry name" value="N-(5'-PHOSPHORIBOSYL)ANTHRANILATE ISOMERASE"/>
    <property type="match status" value="1"/>
</dbReference>
<reference evidence="11 12" key="1">
    <citation type="submission" date="2014-10" db="EMBL/GenBank/DDBJ databases">
        <authorList>
            <person name="Seo M.-J."/>
            <person name="Seok Y.J."/>
            <person name="Cha I.-T."/>
        </authorList>
    </citation>
    <scope>NUCLEOTIDE SEQUENCE [LARGE SCALE GENOMIC DNA]</scope>
    <source>
        <strain evidence="11 12">NEU</strain>
    </source>
</reference>
<dbReference type="CDD" id="cd00405">
    <property type="entry name" value="PRAI"/>
    <property type="match status" value="1"/>
</dbReference>
<organism evidence="11 12">
    <name type="scientific">Massilia timonae</name>
    <dbReference type="NCBI Taxonomy" id="47229"/>
    <lineage>
        <taxon>Bacteria</taxon>
        <taxon>Pseudomonadati</taxon>
        <taxon>Pseudomonadota</taxon>
        <taxon>Betaproteobacteria</taxon>
        <taxon>Burkholderiales</taxon>
        <taxon>Oxalobacteraceae</taxon>
        <taxon>Telluria group</taxon>
        <taxon>Massilia</taxon>
    </lineage>
</organism>
<evidence type="ECO:0000256" key="7">
    <source>
        <dbReference type="ARBA" id="ARBA00023141"/>
    </source>
</evidence>
<dbReference type="SUPFAM" id="SSF51366">
    <property type="entry name" value="Ribulose-phoshate binding barrel"/>
    <property type="match status" value="1"/>
</dbReference>
<evidence type="ECO:0000256" key="1">
    <source>
        <dbReference type="ARBA" id="ARBA00001164"/>
    </source>
</evidence>
<dbReference type="PANTHER" id="PTHR42894">
    <property type="entry name" value="N-(5'-PHOSPHORIBOSYL)ANTHRANILATE ISOMERASE"/>
    <property type="match status" value="1"/>
</dbReference>
<keyword evidence="5 9" id="KW-0028">Amino-acid biosynthesis</keyword>
<evidence type="ECO:0000256" key="3">
    <source>
        <dbReference type="ARBA" id="ARBA00012572"/>
    </source>
</evidence>
<dbReference type="InterPro" id="IPR011060">
    <property type="entry name" value="RibuloseP-bd_barrel"/>
</dbReference>
<evidence type="ECO:0000313" key="11">
    <source>
        <dbReference type="EMBL" id="OIJ43336.1"/>
    </source>
</evidence>
<dbReference type="HAMAP" id="MF_00135">
    <property type="entry name" value="PRAI"/>
    <property type="match status" value="1"/>
</dbReference>
<dbReference type="InterPro" id="IPR044643">
    <property type="entry name" value="TrpF_fam"/>
</dbReference>
<keyword evidence="7 9" id="KW-0057">Aromatic amino acid biosynthesis</keyword>
<comment type="similarity">
    <text evidence="9">Belongs to the TrpF family.</text>
</comment>
<feature type="domain" description="N-(5'phosphoribosyl) anthranilate isomerase (PRAI)" evidence="10">
    <location>
        <begin position="6"/>
        <end position="211"/>
    </location>
</feature>
<evidence type="ECO:0000313" key="12">
    <source>
        <dbReference type="Proteomes" id="UP000180246"/>
    </source>
</evidence>
<dbReference type="Pfam" id="PF00697">
    <property type="entry name" value="PRAI"/>
    <property type="match status" value="1"/>
</dbReference>
<dbReference type="GO" id="GO:0004640">
    <property type="term" value="F:phosphoribosylanthranilate isomerase activity"/>
    <property type="evidence" value="ECO:0007669"/>
    <property type="project" value="UniProtKB-UniRule"/>
</dbReference>
<dbReference type="GO" id="GO:0000162">
    <property type="term" value="P:L-tryptophan biosynthetic process"/>
    <property type="evidence" value="ECO:0007669"/>
    <property type="project" value="UniProtKB-UniRule"/>
</dbReference>
<evidence type="ECO:0000256" key="6">
    <source>
        <dbReference type="ARBA" id="ARBA00022822"/>
    </source>
</evidence>
<comment type="catalytic activity">
    <reaction evidence="1 9">
        <text>N-(5-phospho-beta-D-ribosyl)anthranilate = 1-(2-carboxyphenylamino)-1-deoxy-D-ribulose 5-phosphate</text>
        <dbReference type="Rhea" id="RHEA:21540"/>
        <dbReference type="ChEBI" id="CHEBI:18277"/>
        <dbReference type="ChEBI" id="CHEBI:58613"/>
        <dbReference type="EC" id="5.3.1.24"/>
    </reaction>
</comment>
<accession>A0A1S2NE15</accession>
<evidence type="ECO:0000259" key="10">
    <source>
        <dbReference type="Pfam" id="PF00697"/>
    </source>
</evidence>
<comment type="caution">
    <text evidence="11">The sequence shown here is derived from an EMBL/GenBank/DDBJ whole genome shotgun (WGS) entry which is preliminary data.</text>
</comment>
<sequence length="236" mass="25476">MRRTRIKICGITREQDLRAAVEQGADALGFVFYPKSPRYITPARAAELCATLPPFVSGVALFVNPTLDEVRAVADAMPLGLIQFHGDETVEECAAIAAAVGRPFVRAYRIKPDTPPAALLECETAYRAASPWFSGLLLDTWVDAYGGAGKVFDWSLIPKELAPRVVLSGGLSVHNVLEATERVRPFAVDISSGVEEAKGIKDARKIAAFVAAVRAADATIDSESHHDHQRHHHGPA</sequence>
<keyword evidence="8 9" id="KW-0413">Isomerase</keyword>
<proteinExistence type="inferred from homology"/>
<keyword evidence="6 9" id="KW-0822">Tryptophan biosynthesis</keyword>